<accession>A0ABY8VMF3</accession>
<evidence type="ECO:0000313" key="11">
    <source>
        <dbReference type="EMBL" id="WIM69393.1"/>
    </source>
</evidence>
<evidence type="ECO:0000256" key="1">
    <source>
        <dbReference type="ARBA" id="ARBA00004141"/>
    </source>
</evidence>
<feature type="transmembrane region" description="Helical" evidence="10">
    <location>
        <begin position="332"/>
        <end position="356"/>
    </location>
</feature>
<dbReference type="PANTHER" id="PTHR43427:SF6">
    <property type="entry name" value="CHLORIDE CHANNEL PROTEIN CLC-E"/>
    <property type="match status" value="1"/>
</dbReference>
<evidence type="ECO:0000256" key="4">
    <source>
        <dbReference type="ARBA" id="ARBA00022989"/>
    </source>
</evidence>
<dbReference type="InterPro" id="IPR001807">
    <property type="entry name" value="ClC"/>
</dbReference>
<evidence type="ECO:0000256" key="10">
    <source>
        <dbReference type="SAM" id="Phobius"/>
    </source>
</evidence>
<evidence type="ECO:0000256" key="2">
    <source>
        <dbReference type="ARBA" id="ARBA00022448"/>
    </source>
</evidence>
<feature type="transmembrane region" description="Helical" evidence="10">
    <location>
        <begin position="237"/>
        <end position="257"/>
    </location>
</feature>
<dbReference type="Gene3D" id="1.10.3080.10">
    <property type="entry name" value="Clc chloride channel"/>
    <property type="match status" value="1"/>
</dbReference>
<gene>
    <name evidence="11" type="ORF">QP029_09010</name>
</gene>
<evidence type="ECO:0000256" key="8">
    <source>
        <dbReference type="ARBA" id="ARBA00023214"/>
    </source>
</evidence>
<dbReference type="Pfam" id="PF00654">
    <property type="entry name" value="Voltage_CLC"/>
    <property type="match status" value="1"/>
</dbReference>
<keyword evidence="12" id="KW-1185">Reference proteome</keyword>
<dbReference type="Proteomes" id="UP001238805">
    <property type="component" value="Chromosome"/>
</dbReference>
<keyword evidence="3 10" id="KW-0812">Transmembrane</keyword>
<reference evidence="11 12" key="1">
    <citation type="submission" date="2023-05" db="EMBL/GenBank/DDBJ databases">
        <title>Corynebacterium suedekumii sp. nov. and Corynebacterium breve sp. nov. isolated from raw cow's milk.</title>
        <authorList>
            <person name="Baer M.K."/>
            <person name="Mehl L."/>
            <person name="Hellmuth R."/>
            <person name="Marke G."/>
            <person name="Lipski A."/>
        </authorList>
    </citation>
    <scope>NUCLEOTIDE SEQUENCE [LARGE SCALE GENOMIC DNA]</scope>
    <source>
        <strain evidence="11 12">LM112</strain>
    </source>
</reference>
<dbReference type="InterPro" id="IPR050368">
    <property type="entry name" value="ClC-type_chloride_channel"/>
</dbReference>
<dbReference type="RefSeq" id="WP_284873987.1">
    <property type="nucleotide sequence ID" value="NZ_CP126970.1"/>
</dbReference>
<evidence type="ECO:0000256" key="3">
    <source>
        <dbReference type="ARBA" id="ARBA00022692"/>
    </source>
</evidence>
<evidence type="ECO:0000256" key="9">
    <source>
        <dbReference type="ARBA" id="ARBA00023303"/>
    </source>
</evidence>
<sequence>MLARILLLTVLGGIIAGLIGGALAWLIHRIQLLAGGLEVIHPVVAAGLGGVLAGAGWWLLRRHGPVRGVEDTLLTDDRLPLRRTVADALLQILAVGSGVSLGREQAPRQASAAVLDALARRFTVPVEARRLLIGAAAGAGLAAVYNVPLAGLLFAVEVLPGRRTWRSVAVAALMSAIATVTAWLIMGIRPIYRFPEVAFDVTTLAWLAAAVPLTVVAGRGFLALVGLVQRHGVSSPAWLPLTVGVATAGVVAVSFVLPGVTGNGELIVRTAFDADSPAWVFLALLVAKPLLTAFSLGSGAVGGTLTPALAVGAALGGLVGVLVGVDPGLVAVFALIGAAGVLAVMQQSPLFAAVIAWELTWAPWWTLPLLVVVAVAAYGVDRWVRSAAAGRQP</sequence>
<evidence type="ECO:0000256" key="7">
    <source>
        <dbReference type="ARBA" id="ARBA00023173"/>
    </source>
</evidence>
<dbReference type="PRINTS" id="PR00762">
    <property type="entry name" value="CLCHANNEL"/>
</dbReference>
<keyword evidence="2" id="KW-0813">Transport</keyword>
<feature type="transmembrane region" description="Helical" evidence="10">
    <location>
        <begin position="39"/>
        <end position="60"/>
    </location>
</feature>
<feature type="transmembrane region" description="Helical" evidence="10">
    <location>
        <begin position="278"/>
        <end position="301"/>
    </location>
</feature>
<dbReference type="SUPFAM" id="SSF81340">
    <property type="entry name" value="Clc chloride channel"/>
    <property type="match status" value="1"/>
</dbReference>
<proteinExistence type="predicted"/>
<keyword evidence="5" id="KW-0406">Ion transport</keyword>
<protein>
    <submittedName>
        <fullName evidence="11">Chloride channel protein</fullName>
    </submittedName>
</protein>
<feature type="transmembrane region" description="Helical" evidence="10">
    <location>
        <begin position="5"/>
        <end position="27"/>
    </location>
</feature>
<keyword evidence="8" id="KW-0868">Chloride</keyword>
<feature type="transmembrane region" description="Helical" evidence="10">
    <location>
        <begin position="168"/>
        <end position="192"/>
    </location>
</feature>
<comment type="subcellular location">
    <subcellularLocation>
        <location evidence="1">Membrane</location>
        <topology evidence="1">Multi-pass membrane protein</topology>
    </subcellularLocation>
</comment>
<keyword evidence="6 10" id="KW-0472">Membrane</keyword>
<keyword evidence="7" id="KW-0869">Chloride channel</keyword>
<keyword evidence="4 10" id="KW-1133">Transmembrane helix</keyword>
<evidence type="ECO:0000256" key="5">
    <source>
        <dbReference type="ARBA" id="ARBA00023065"/>
    </source>
</evidence>
<dbReference type="InterPro" id="IPR014743">
    <property type="entry name" value="Cl-channel_core"/>
</dbReference>
<dbReference type="EMBL" id="CP126970">
    <property type="protein sequence ID" value="WIM69393.1"/>
    <property type="molecule type" value="Genomic_DNA"/>
</dbReference>
<feature type="transmembrane region" description="Helical" evidence="10">
    <location>
        <begin position="204"/>
        <end position="225"/>
    </location>
</feature>
<feature type="transmembrane region" description="Helical" evidence="10">
    <location>
        <begin position="307"/>
        <end position="325"/>
    </location>
</feature>
<keyword evidence="9" id="KW-0407">Ion channel</keyword>
<evidence type="ECO:0000313" key="12">
    <source>
        <dbReference type="Proteomes" id="UP001238805"/>
    </source>
</evidence>
<name>A0ABY8VMF3_9CORY</name>
<dbReference type="PANTHER" id="PTHR43427">
    <property type="entry name" value="CHLORIDE CHANNEL PROTEIN CLC-E"/>
    <property type="match status" value="1"/>
</dbReference>
<organism evidence="11 12">
    <name type="scientific">Corynebacterium suedekumii</name>
    <dbReference type="NCBI Taxonomy" id="3049801"/>
    <lineage>
        <taxon>Bacteria</taxon>
        <taxon>Bacillati</taxon>
        <taxon>Actinomycetota</taxon>
        <taxon>Actinomycetes</taxon>
        <taxon>Mycobacteriales</taxon>
        <taxon>Corynebacteriaceae</taxon>
        <taxon>Corynebacterium</taxon>
    </lineage>
</organism>
<feature type="transmembrane region" description="Helical" evidence="10">
    <location>
        <begin position="362"/>
        <end position="380"/>
    </location>
</feature>
<evidence type="ECO:0000256" key="6">
    <source>
        <dbReference type="ARBA" id="ARBA00023136"/>
    </source>
</evidence>
<feature type="transmembrane region" description="Helical" evidence="10">
    <location>
        <begin position="131"/>
        <end position="156"/>
    </location>
</feature>